<name>A0AA37TAC9_9HYPH</name>
<gene>
    <name evidence="3" type="ORF">GCM10007890_17620</name>
</gene>
<dbReference type="Proteomes" id="UP001157440">
    <property type="component" value="Unassembled WGS sequence"/>
</dbReference>
<evidence type="ECO:0000313" key="4">
    <source>
        <dbReference type="Proteomes" id="UP001157440"/>
    </source>
</evidence>
<dbReference type="EMBL" id="BSPL01000011">
    <property type="protein sequence ID" value="GLS69749.1"/>
    <property type="molecule type" value="Genomic_DNA"/>
</dbReference>
<comment type="caution">
    <text evidence="3">The sequence shown here is derived from an EMBL/GenBank/DDBJ whole genome shotgun (WGS) entry which is preliminary data.</text>
</comment>
<feature type="compositionally biased region" description="Low complexity" evidence="1">
    <location>
        <begin position="33"/>
        <end position="50"/>
    </location>
</feature>
<sequence>METFCRNRAGYAPTLAALASIACFAPPASAQNSGGKPPADAAAPGSASDADPARGKTADLFVATHDVSGKLGTPLPLDVRLVRVGAISIEAIHLLGLPRGVTISDSTNTFSPSDDKREVDISAWDLPNIQITQTDGRESSFPLAVAAIWTPEPGGQVDVATSLLNVNFLPNDPDRPVTAGDGPRGPDSPPAPTRGAPSATPVIAKAAVPDAAVATAGVGVPPASGTPAETIAAIDRPAPPAVVERRPAAEGASGRLAHPPGTTQPTPQVDPLVERARGLIRRGDISGARLLLERAQARNAADATFLLAQTWDPAMLRRWNVRGLRADPDLARSLYAKAAGQTPTDERLLAATGR</sequence>
<dbReference type="AlphaFoldDB" id="A0AA37TAC9"/>
<keyword evidence="2" id="KW-0732">Signal</keyword>
<feature type="region of interest" description="Disordered" evidence="1">
    <location>
        <begin position="171"/>
        <end position="199"/>
    </location>
</feature>
<feature type="chain" id="PRO_5041307309" description="Tetratricopeptide repeat protein" evidence="2">
    <location>
        <begin position="31"/>
        <end position="354"/>
    </location>
</feature>
<dbReference type="PROSITE" id="PS51257">
    <property type="entry name" value="PROKAR_LIPOPROTEIN"/>
    <property type="match status" value="1"/>
</dbReference>
<organism evidence="3 4">
    <name type="scientific">Methylobacterium tardum</name>
    <dbReference type="NCBI Taxonomy" id="374432"/>
    <lineage>
        <taxon>Bacteria</taxon>
        <taxon>Pseudomonadati</taxon>
        <taxon>Pseudomonadota</taxon>
        <taxon>Alphaproteobacteria</taxon>
        <taxon>Hyphomicrobiales</taxon>
        <taxon>Methylobacteriaceae</taxon>
        <taxon>Methylobacterium</taxon>
    </lineage>
</organism>
<evidence type="ECO:0000256" key="2">
    <source>
        <dbReference type="SAM" id="SignalP"/>
    </source>
</evidence>
<evidence type="ECO:0008006" key="5">
    <source>
        <dbReference type="Google" id="ProtNLM"/>
    </source>
</evidence>
<keyword evidence="4" id="KW-1185">Reference proteome</keyword>
<reference evidence="4" key="1">
    <citation type="journal article" date="2019" name="Int. J. Syst. Evol. Microbiol.">
        <title>The Global Catalogue of Microorganisms (GCM) 10K type strain sequencing project: providing services to taxonomists for standard genome sequencing and annotation.</title>
        <authorList>
            <consortium name="The Broad Institute Genomics Platform"/>
            <consortium name="The Broad Institute Genome Sequencing Center for Infectious Disease"/>
            <person name="Wu L."/>
            <person name="Ma J."/>
        </authorList>
    </citation>
    <scope>NUCLEOTIDE SEQUENCE [LARGE SCALE GENOMIC DNA]</scope>
    <source>
        <strain evidence="4">NBRC 103632</strain>
    </source>
</reference>
<feature type="signal peptide" evidence="2">
    <location>
        <begin position="1"/>
        <end position="30"/>
    </location>
</feature>
<accession>A0AA37TAC9</accession>
<feature type="region of interest" description="Disordered" evidence="1">
    <location>
        <begin position="29"/>
        <end position="53"/>
    </location>
</feature>
<evidence type="ECO:0000256" key="1">
    <source>
        <dbReference type="SAM" id="MobiDB-lite"/>
    </source>
</evidence>
<feature type="region of interest" description="Disordered" evidence="1">
    <location>
        <begin position="235"/>
        <end position="270"/>
    </location>
</feature>
<proteinExistence type="predicted"/>
<protein>
    <recommendedName>
        <fullName evidence="5">Tetratricopeptide repeat protein</fullName>
    </recommendedName>
</protein>
<evidence type="ECO:0000313" key="3">
    <source>
        <dbReference type="EMBL" id="GLS69749.1"/>
    </source>
</evidence>
<dbReference type="RefSeq" id="WP_238194552.1">
    <property type="nucleotide sequence ID" value="NZ_BPQZ01000002.1"/>
</dbReference>